<evidence type="ECO:0000313" key="2">
    <source>
        <dbReference type="Proteomes" id="UP001066276"/>
    </source>
</evidence>
<evidence type="ECO:0000313" key="1">
    <source>
        <dbReference type="EMBL" id="KAJ1216473.1"/>
    </source>
</evidence>
<gene>
    <name evidence="1" type="ORF">NDU88_004074</name>
</gene>
<proteinExistence type="predicted"/>
<comment type="caution">
    <text evidence="1">The sequence shown here is derived from an EMBL/GenBank/DDBJ whole genome shotgun (WGS) entry which is preliminary data.</text>
</comment>
<dbReference type="AlphaFoldDB" id="A0AAV7WVG5"/>
<sequence length="132" mass="14489">MCNISTVLVISDDQGGLLSDARAVAQNFVTYYRSVYDPRAGTNSDQIIELTEIFRLQAVSDEARAILDKVITEDELLSALAEIQTGKVPGPNGFPSEFFKAFMPQLKKHLLEVILFDAGDIGDTLEKDCGFS</sequence>
<reference evidence="1" key="1">
    <citation type="journal article" date="2022" name="bioRxiv">
        <title>Sequencing and chromosome-scale assembly of the giantPleurodeles waltlgenome.</title>
        <authorList>
            <person name="Brown T."/>
            <person name="Elewa A."/>
            <person name="Iarovenko S."/>
            <person name="Subramanian E."/>
            <person name="Araus A.J."/>
            <person name="Petzold A."/>
            <person name="Susuki M."/>
            <person name="Suzuki K.-i.T."/>
            <person name="Hayashi T."/>
            <person name="Toyoda A."/>
            <person name="Oliveira C."/>
            <person name="Osipova E."/>
            <person name="Leigh N.D."/>
            <person name="Simon A."/>
            <person name="Yun M.H."/>
        </authorList>
    </citation>
    <scope>NUCLEOTIDE SEQUENCE</scope>
    <source>
        <strain evidence="1">20211129_DDA</strain>
        <tissue evidence="1">Liver</tissue>
    </source>
</reference>
<protein>
    <submittedName>
        <fullName evidence="1">Uncharacterized protein</fullName>
    </submittedName>
</protein>
<accession>A0AAV7WVG5</accession>
<organism evidence="1 2">
    <name type="scientific">Pleurodeles waltl</name>
    <name type="common">Iberian ribbed newt</name>
    <dbReference type="NCBI Taxonomy" id="8319"/>
    <lineage>
        <taxon>Eukaryota</taxon>
        <taxon>Metazoa</taxon>
        <taxon>Chordata</taxon>
        <taxon>Craniata</taxon>
        <taxon>Vertebrata</taxon>
        <taxon>Euteleostomi</taxon>
        <taxon>Amphibia</taxon>
        <taxon>Batrachia</taxon>
        <taxon>Caudata</taxon>
        <taxon>Salamandroidea</taxon>
        <taxon>Salamandridae</taxon>
        <taxon>Pleurodelinae</taxon>
        <taxon>Pleurodeles</taxon>
    </lineage>
</organism>
<dbReference type="Proteomes" id="UP001066276">
    <property type="component" value="Chromosome 1_1"/>
</dbReference>
<name>A0AAV7WVG5_PLEWA</name>
<keyword evidence="2" id="KW-1185">Reference proteome</keyword>
<dbReference type="EMBL" id="JANPWB010000001">
    <property type="protein sequence ID" value="KAJ1216473.1"/>
    <property type="molecule type" value="Genomic_DNA"/>
</dbReference>